<reference evidence="5" key="1">
    <citation type="submission" date="2022-11" db="UniProtKB">
        <authorList>
            <consortium name="WormBaseParasite"/>
        </authorList>
    </citation>
    <scope>IDENTIFICATION</scope>
</reference>
<dbReference type="InterPro" id="IPR000863">
    <property type="entry name" value="Sulfotransferase_dom"/>
</dbReference>
<evidence type="ECO:0000259" key="3">
    <source>
        <dbReference type="Pfam" id="PF00685"/>
    </source>
</evidence>
<name>A0A914V7C3_9BILA</name>
<evidence type="ECO:0000313" key="5">
    <source>
        <dbReference type="WBParaSite" id="PSAMB.scaffold1627size29278.g14087.t1"/>
    </source>
</evidence>
<dbReference type="Proteomes" id="UP000887566">
    <property type="component" value="Unplaced"/>
</dbReference>
<accession>A0A914V7C3</accession>
<sequence>MMDGNGNIKVPEELKAKYLFRLPQAYNFADYIWPGLLMSPQRILAIRDIEFQPSDIIIASYPKSGTTWVSELVSAIVHNGDTEAIKAKRQHERVPWLELNTDYAWVKLYDFWQSAQKALGYSPTVKEEDEKKSKPVARVWFTHLPLELLPKSALEGGCRIIYVSRNPKDNAVSFFHFHQMARFLGQQTTTWEEFFPLYASGDIYCGSWFEHVLSYWTFSRVNKHVLFLKYEDMKKDLSREVSNICDFIDFDLDNEARKRVIHHCTFDTMKNNRMANREGVWLFNQARSKFMRKGVVGDWKNYFTVGQSEIFDQLYSYKMKGSNLDYEFDPEEPFEGEKTKL</sequence>
<evidence type="ECO:0000256" key="2">
    <source>
        <dbReference type="ARBA" id="ARBA00022679"/>
    </source>
</evidence>
<protein>
    <submittedName>
        <fullName evidence="5">Sulfotransferase domain-containing protein</fullName>
    </submittedName>
</protein>
<dbReference type="PANTHER" id="PTHR11783">
    <property type="entry name" value="SULFOTRANSFERASE SULT"/>
    <property type="match status" value="1"/>
</dbReference>
<keyword evidence="2" id="KW-0808">Transferase</keyword>
<comment type="similarity">
    <text evidence="1">Belongs to the sulfotransferase 1 family.</text>
</comment>
<dbReference type="Gene3D" id="3.40.50.300">
    <property type="entry name" value="P-loop containing nucleotide triphosphate hydrolases"/>
    <property type="match status" value="1"/>
</dbReference>
<dbReference type="FunFam" id="3.40.50.300:FF:000433">
    <property type="entry name" value="Estrogen sulfotransferase"/>
    <property type="match status" value="1"/>
</dbReference>
<evidence type="ECO:0000256" key="1">
    <source>
        <dbReference type="ARBA" id="ARBA00005771"/>
    </source>
</evidence>
<keyword evidence="4" id="KW-1185">Reference proteome</keyword>
<dbReference type="WBParaSite" id="PSAMB.scaffold1627size29278.g14087.t1">
    <property type="protein sequence ID" value="PSAMB.scaffold1627size29278.g14087.t1"/>
    <property type="gene ID" value="PSAMB.scaffold1627size29278.g14087"/>
</dbReference>
<dbReference type="InterPro" id="IPR027417">
    <property type="entry name" value="P-loop_NTPase"/>
</dbReference>
<organism evidence="4 5">
    <name type="scientific">Plectus sambesii</name>
    <dbReference type="NCBI Taxonomy" id="2011161"/>
    <lineage>
        <taxon>Eukaryota</taxon>
        <taxon>Metazoa</taxon>
        <taxon>Ecdysozoa</taxon>
        <taxon>Nematoda</taxon>
        <taxon>Chromadorea</taxon>
        <taxon>Plectida</taxon>
        <taxon>Plectina</taxon>
        <taxon>Plectoidea</taxon>
        <taxon>Plectidae</taxon>
        <taxon>Plectus</taxon>
    </lineage>
</organism>
<dbReference type="AlphaFoldDB" id="A0A914V7C3"/>
<feature type="domain" description="Sulfotransferase" evidence="3">
    <location>
        <begin position="53"/>
        <end position="322"/>
    </location>
</feature>
<proteinExistence type="inferred from homology"/>
<dbReference type="SUPFAM" id="SSF52540">
    <property type="entry name" value="P-loop containing nucleoside triphosphate hydrolases"/>
    <property type="match status" value="1"/>
</dbReference>
<dbReference type="GO" id="GO:0008146">
    <property type="term" value="F:sulfotransferase activity"/>
    <property type="evidence" value="ECO:0007669"/>
    <property type="project" value="InterPro"/>
</dbReference>
<dbReference type="Pfam" id="PF00685">
    <property type="entry name" value="Sulfotransfer_1"/>
    <property type="match status" value="1"/>
</dbReference>
<evidence type="ECO:0000313" key="4">
    <source>
        <dbReference type="Proteomes" id="UP000887566"/>
    </source>
</evidence>